<dbReference type="EMBL" id="LAZR01038470">
    <property type="protein sequence ID" value="KKL19492.1"/>
    <property type="molecule type" value="Genomic_DNA"/>
</dbReference>
<gene>
    <name evidence="1" type="ORF">LCGC14_2464920</name>
</gene>
<reference evidence="1" key="1">
    <citation type="journal article" date="2015" name="Nature">
        <title>Complex archaea that bridge the gap between prokaryotes and eukaryotes.</title>
        <authorList>
            <person name="Spang A."/>
            <person name="Saw J.H."/>
            <person name="Jorgensen S.L."/>
            <person name="Zaremba-Niedzwiedzka K."/>
            <person name="Martijn J."/>
            <person name="Lind A.E."/>
            <person name="van Eijk R."/>
            <person name="Schleper C."/>
            <person name="Guy L."/>
            <person name="Ettema T.J."/>
        </authorList>
    </citation>
    <scope>NUCLEOTIDE SEQUENCE</scope>
</reference>
<protein>
    <submittedName>
        <fullName evidence="1">Uncharacterized protein</fullName>
    </submittedName>
</protein>
<name>A0A0F9BZV4_9ZZZZ</name>
<accession>A0A0F9BZV4</accession>
<proteinExistence type="predicted"/>
<dbReference type="AlphaFoldDB" id="A0A0F9BZV4"/>
<organism evidence="1">
    <name type="scientific">marine sediment metagenome</name>
    <dbReference type="NCBI Taxonomy" id="412755"/>
    <lineage>
        <taxon>unclassified sequences</taxon>
        <taxon>metagenomes</taxon>
        <taxon>ecological metagenomes</taxon>
    </lineage>
</organism>
<evidence type="ECO:0000313" key="1">
    <source>
        <dbReference type="EMBL" id="KKL19492.1"/>
    </source>
</evidence>
<comment type="caution">
    <text evidence="1">The sequence shown here is derived from an EMBL/GenBank/DDBJ whole genome shotgun (WGS) entry which is preliminary data.</text>
</comment>
<sequence length="237" mass="27432">MKILAKEKRSYQVAPLKVLFEALEERAEAEKFVQKAIGSCIEDLKQHDLKADETQGEVIGSLSDQDLIDLLAEKIYLETLIEACETKISAARWRHKTVRERFKQVVGDRFDLPDDEPIKVDIENMKVLRGDREARIEDIRGDVCRLFEADEEELKEIIRKKGEGSLEGDLATVLMEDHREETIKLCNEIFQATGRDRDFLAKVINDEDIPKAIMAIAEFVMKERGLECRKEKIIEWR</sequence>